<feature type="domain" description="Alpha/beta hydrolase fold-3" evidence="2">
    <location>
        <begin position="102"/>
        <end position="307"/>
    </location>
</feature>
<evidence type="ECO:0000256" key="1">
    <source>
        <dbReference type="ARBA" id="ARBA00022801"/>
    </source>
</evidence>
<protein>
    <submittedName>
        <fullName evidence="3">Alpha/beta hydrolase</fullName>
    </submittedName>
</protein>
<dbReference type="Gene3D" id="3.40.50.1820">
    <property type="entry name" value="alpha/beta hydrolase"/>
    <property type="match status" value="1"/>
</dbReference>
<dbReference type="OrthoDB" id="9815425at2"/>
<dbReference type="InterPro" id="IPR050300">
    <property type="entry name" value="GDXG_lipolytic_enzyme"/>
</dbReference>
<evidence type="ECO:0000259" key="2">
    <source>
        <dbReference type="Pfam" id="PF07859"/>
    </source>
</evidence>
<comment type="caution">
    <text evidence="3">The sequence shown here is derived from an EMBL/GenBank/DDBJ whole genome shotgun (WGS) entry which is preliminary data.</text>
</comment>
<dbReference type="InterPro" id="IPR029058">
    <property type="entry name" value="AB_hydrolase_fold"/>
</dbReference>
<dbReference type="InterPro" id="IPR013094">
    <property type="entry name" value="AB_hydrolase_3"/>
</dbReference>
<name>A0A4Z0LB28_9FLAO</name>
<sequence length="352" mass="39198">MNAILENKKKRFRKITASVLILLASLVLVVFLLFQISPWPSAMLIRKAFNKEGKKVNKALEKYVPANIRSITDIVYDPNDPDALLDVYFPAGIPSGKTIPVIVWIHGGGWVSGSKSQTSNYYKILAGKGFAVVSIDYTLAPEKQYPTPVRQTMKAMEFLSENRKQFPIDTSNFILAGDSGGAHIAAQAATIIYNTEYSGLMQIKPSLESNQLTALLLYCGPYNTENINLKGTFGEFLKTILWSYSGYRDFSQSPDFKYANVMAFITKDFPPAFISVGNNDPLRSHSYELAAKLKSHGVPVNTLFYNQDYAPALGHEYQFNLDLGASQKALRESSFFASEAVRLKNEKQAIDL</sequence>
<reference evidence="3 4" key="1">
    <citation type="submission" date="2019-04" db="EMBL/GenBank/DDBJ databases">
        <title>Flavobacterium sp. strain DS2-A Genome sequencing and assembly.</title>
        <authorList>
            <person name="Kim I."/>
        </authorList>
    </citation>
    <scope>NUCLEOTIDE SEQUENCE [LARGE SCALE GENOMIC DNA]</scope>
    <source>
        <strain evidence="3 4">DS2-A</strain>
    </source>
</reference>
<dbReference type="SUPFAM" id="SSF53474">
    <property type="entry name" value="alpha/beta-Hydrolases"/>
    <property type="match status" value="1"/>
</dbReference>
<accession>A0A4Z0LB28</accession>
<dbReference type="EMBL" id="SRLH01000002">
    <property type="protein sequence ID" value="TGD58877.1"/>
    <property type="molecule type" value="Genomic_DNA"/>
</dbReference>
<proteinExistence type="predicted"/>
<gene>
    <name evidence="3" type="ORF">E4635_03225</name>
</gene>
<keyword evidence="1 3" id="KW-0378">Hydrolase</keyword>
<dbReference type="AlphaFoldDB" id="A0A4Z0LB28"/>
<keyword evidence="4" id="KW-1185">Reference proteome</keyword>
<dbReference type="PANTHER" id="PTHR48081:SF6">
    <property type="entry name" value="PEPTIDASE S9 PROLYL OLIGOPEPTIDASE CATALYTIC DOMAIN-CONTAINING PROTEIN"/>
    <property type="match status" value="1"/>
</dbReference>
<dbReference type="GO" id="GO:0016787">
    <property type="term" value="F:hydrolase activity"/>
    <property type="evidence" value="ECO:0007669"/>
    <property type="project" value="UniProtKB-KW"/>
</dbReference>
<dbReference type="Proteomes" id="UP000297407">
    <property type="component" value="Unassembled WGS sequence"/>
</dbReference>
<organism evidence="3 4">
    <name type="scientific">Flavobacterium humi</name>
    <dbReference type="NCBI Taxonomy" id="2562683"/>
    <lineage>
        <taxon>Bacteria</taxon>
        <taxon>Pseudomonadati</taxon>
        <taxon>Bacteroidota</taxon>
        <taxon>Flavobacteriia</taxon>
        <taxon>Flavobacteriales</taxon>
        <taxon>Flavobacteriaceae</taxon>
        <taxon>Flavobacterium</taxon>
    </lineage>
</organism>
<dbReference type="Pfam" id="PF07859">
    <property type="entry name" value="Abhydrolase_3"/>
    <property type="match status" value="1"/>
</dbReference>
<evidence type="ECO:0000313" key="3">
    <source>
        <dbReference type="EMBL" id="TGD58877.1"/>
    </source>
</evidence>
<dbReference type="RefSeq" id="WP_135525187.1">
    <property type="nucleotide sequence ID" value="NZ_SRLH01000002.1"/>
</dbReference>
<dbReference type="PANTHER" id="PTHR48081">
    <property type="entry name" value="AB HYDROLASE SUPERFAMILY PROTEIN C4A8.06C"/>
    <property type="match status" value="1"/>
</dbReference>
<evidence type="ECO:0000313" key="4">
    <source>
        <dbReference type="Proteomes" id="UP000297407"/>
    </source>
</evidence>